<feature type="chain" id="PRO_5046718442" description="Lipoprotein" evidence="2">
    <location>
        <begin position="23"/>
        <end position="70"/>
    </location>
</feature>
<evidence type="ECO:0000313" key="4">
    <source>
        <dbReference type="Proteomes" id="UP000778523"/>
    </source>
</evidence>
<proteinExistence type="predicted"/>
<accession>A0ABX2IGB8</accession>
<dbReference type="EMBL" id="JABCSC020000003">
    <property type="protein sequence ID" value="NSL55769.1"/>
    <property type="molecule type" value="Genomic_DNA"/>
</dbReference>
<dbReference type="PROSITE" id="PS51257">
    <property type="entry name" value="PROKAR_LIPOPROTEIN"/>
    <property type="match status" value="1"/>
</dbReference>
<evidence type="ECO:0000256" key="1">
    <source>
        <dbReference type="SAM" id="MobiDB-lite"/>
    </source>
</evidence>
<keyword evidence="2" id="KW-0732">Signal</keyword>
<gene>
    <name evidence="3" type="ORF">HJ583_012090</name>
</gene>
<comment type="caution">
    <text evidence="3">The sequence shown here is derived from an EMBL/GenBank/DDBJ whole genome shotgun (WGS) entry which is preliminary data.</text>
</comment>
<keyword evidence="4" id="KW-1185">Reference proteome</keyword>
<evidence type="ECO:0000256" key="2">
    <source>
        <dbReference type="SAM" id="SignalP"/>
    </source>
</evidence>
<feature type="signal peptide" evidence="2">
    <location>
        <begin position="1"/>
        <end position="22"/>
    </location>
</feature>
<reference evidence="3 4" key="1">
    <citation type="submission" date="2020-06" db="EMBL/GenBank/DDBJ databases">
        <title>Draft genome of Uliginosibacterium sp. IMCC34675.</title>
        <authorList>
            <person name="Song J."/>
        </authorList>
    </citation>
    <scope>NUCLEOTIDE SEQUENCE [LARGE SCALE GENOMIC DNA]</scope>
    <source>
        <strain evidence="3 4">IMCC34675</strain>
    </source>
</reference>
<organism evidence="3 4">
    <name type="scientific">Uliginosibacterium aquaticum</name>
    <dbReference type="NCBI Taxonomy" id="2731212"/>
    <lineage>
        <taxon>Bacteria</taxon>
        <taxon>Pseudomonadati</taxon>
        <taxon>Pseudomonadota</taxon>
        <taxon>Betaproteobacteria</taxon>
        <taxon>Rhodocyclales</taxon>
        <taxon>Zoogloeaceae</taxon>
        <taxon>Uliginosibacterium</taxon>
    </lineage>
</organism>
<name>A0ABX2IGB8_9RHOO</name>
<dbReference type="RefSeq" id="WP_170022165.1">
    <property type="nucleotide sequence ID" value="NZ_JABCSC020000003.1"/>
</dbReference>
<evidence type="ECO:0000313" key="3">
    <source>
        <dbReference type="EMBL" id="NSL55769.1"/>
    </source>
</evidence>
<sequence>MKKSICVSCLLLVLSACGVSETAVTAAAVGKGKAEEIKQGQQTMQEVQQDIDAASQQAEAQRKAAESAAQ</sequence>
<dbReference type="Proteomes" id="UP000778523">
    <property type="component" value="Unassembled WGS sequence"/>
</dbReference>
<feature type="region of interest" description="Disordered" evidence="1">
    <location>
        <begin position="40"/>
        <end position="70"/>
    </location>
</feature>
<feature type="compositionally biased region" description="Basic and acidic residues" evidence="1">
    <location>
        <begin position="60"/>
        <end position="70"/>
    </location>
</feature>
<evidence type="ECO:0008006" key="5">
    <source>
        <dbReference type="Google" id="ProtNLM"/>
    </source>
</evidence>
<protein>
    <recommendedName>
        <fullName evidence="5">Lipoprotein</fullName>
    </recommendedName>
</protein>